<keyword evidence="1" id="KW-1185">Reference proteome</keyword>
<accession>A0A0N5APZ0</accession>
<protein>
    <submittedName>
        <fullName evidence="2">Uncharacterized protein</fullName>
    </submittedName>
</protein>
<dbReference type="Proteomes" id="UP000046393">
    <property type="component" value="Unplaced"/>
</dbReference>
<proteinExistence type="predicted"/>
<evidence type="ECO:0000313" key="1">
    <source>
        <dbReference type="Proteomes" id="UP000046393"/>
    </source>
</evidence>
<name>A0A0N5APZ0_9BILA</name>
<evidence type="ECO:0000313" key="2">
    <source>
        <dbReference type="WBParaSite" id="SMUV_0000673301-mRNA-1"/>
    </source>
</evidence>
<reference evidence="2" key="1">
    <citation type="submission" date="2017-02" db="UniProtKB">
        <authorList>
            <consortium name="WormBaseParasite"/>
        </authorList>
    </citation>
    <scope>IDENTIFICATION</scope>
</reference>
<dbReference type="WBParaSite" id="SMUV_0000673301-mRNA-1">
    <property type="protein sequence ID" value="SMUV_0000673301-mRNA-1"/>
    <property type="gene ID" value="SMUV_0000673301"/>
</dbReference>
<dbReference type="AlphaFoldDB" id="A0A0N5APZ0"/>
<organism evidence="1 2">
    <name type="scientific">Syphacia muris</name>
    <dbReference type="NCBI Taxonomy" id="451379"/>
    <lineage>
        <taxon>Eukaryota</taxon>
        <taxon>Metazoa</taxon>
        <taxon>Ecdysozoa</taxon>
        <taxon>Nematoda</taxon>
        <taxon>Chromadorea</taxon>
        <taxon>Rhabditida</taxon>
        <taxon>Spirurina</taxon>
        <taxon>Oxyuridomorpha</taxon>
        <taxon>Oxyuroidea</taxon>
        <taxon>Oxyuridae</taxon>
        <taxon>Syphacia</taxon>
    </lineage>
</organism>
<sequence length="92" mass="10469">MSGLVVDTRCTHPNDEILKRICADERNCDLSNLQPDAFFESQHTVLLTISEVTKNTVSLCDIGRLSNNYELKEVLLSWLALTVERLELNNTF</sequence>